<accession>A0AAD2GY66</accession>
<dbReference type="PANTHER" id="PTHR47966:SF47">
    <property type="entry name" value="ENDOPEPTIDASE, PUTATIVE (AFU_ORTHOLOGUE AFUA_3G01220)-RELATED"/>
    <property type="match status" value="1"/>
</dbReference>
<feature type="active site" evidence="3">
    <location>
        <position position="319"/>
    </location>
</feature>
<dbReference type="Proteomes" id="UP001295794">
    <property type="component" value="Unassembled WGS sequence"/>
</dbReference>
<feature type="chain" id="PRO_5041901813" description="Peptidase A1 domain-containing protein" evidence="5">
    <location>
        <begin position="19"/>
        <end position="438"/>
    </location>
</feature>
<keyword evidence="4" id="KW-0645">Protease</keyword>
<comment type="similarity">
    <text evidence="1 4">Belongs to the peptidase A1 family.</text>
</comment>
<evidence type="ECO:0000256" key="2">
    <source>
        <dbReference type="ARBA" id="ARBA00022750"/>
    </source>
</evidence>
<dbReference type="InterPro" id="IPR001969">
    <property type="entry name" value="Aspartic_peptidase_AS"/>
</dbReference>
<dbReference type="InterPro" id="IPR034164">
    <property type="entry name" value="Pepsin-like_dom"/>
</dbReference>
<dbReference type="InterPro" id="IPR033121">
    <property type="entry name" value="PEPTIDASE_A1"/>
</dbReference>
<dbReference type="SUPFAM" id="SSF50630">
    <property type="entry name" value="Acid proteases"/>
    <property type="match status" value="1"/>
</dbReference>
<name>A0AAD2GY66_9AGAR</name>
<reference evidence="7" key="1">
    <citation type="submission" date="2023-11" db="EMBL/GenBank/DDBJ databases">
        <authorList>
            <person name="De Vega J J."/>
            <person name="De Vega J J."/>
        </authorList>
    </citation>
    <scope>NUCLEOTIDE SEQUENCE</scope>
</reference>
<dbReference type="GO" id="GO:0004190">
    <property type="term" value="F:aspartic-type endopeptidase activity"/>
    <property type="evidence" value="ECO:0007669"/>
    <property type="project" value="UniProtKB-KW"/>
</dbReference>
<protein>
    <recommendedName>
        <fullName evidence="6">Peptidase A1 domain-containing protein</fullName>
    </recommendedName>
</protein>
<dbReference type="PRINTS" id="PR00792">
    <property type="entry name" value="PEPSIN"/>
</dbReference>
<dbReference type="EMBL" id="CAVNYO010000082">
    <property type="protein sequence ID" value="CAK5265230.1"/>
    <property type="molecule type" value="Genomic_DNA"/>
</dbReference>
<organism evidence="7 8">
    <name type="scientific">Mycena citricolor</name>
    <dbReference type="NCBI Taxonomy" id="2018698"/>
    <lineage>
        <taxon>Eukaryota</taxon>
        <taxon>Fungi</taxon>
        <taxon>Dikarya</taxon>
        <taxon>Basidiomycota</taxon>
        <taxon>Agaricomycotina</taxon>
        <taxon>Agaricomycetes</taxon>
        <taxon>Agaricomycetidae</taxon>
        <taxon>Agaricales</taxon>
        <taxon>Marasmiineae</taxon>
        <taxon>Mycenaceae</taxon>
        <taxon>Mycena</taxon>
    </lineage>
</organism>
<dbReference type="CDD" id="cd05471">
    <property type="entry name" value="pepsin_like"/>
    <property type="match status" value="1"/>
</dbReference>
<evidence type="ECO:0000256" key="1">
    <source>
        <dbReference type="ARBA" id="ARBA00007447"/>
    </source>
</evidence>
<comment type="caution">
    <text evidence="7">The sequence shown here is derived from an EMBL/GenBank/DDBJ whole genome shotgun (WGS) entry which is preliminary data.</text>
</comment>
<dbReference type="PROSITE" id="PS51767">
    <property type="entry name" value="PEPTIDASE_A1"/>
    <property type="match status" value="1"/>
</dbReference>
<gene>
    <name evidence="7" type="ORF">MYCIT1_LOCUS6030</name>
</gene>
<dbReference type="PROSITE" id="PS00141">
    <property type="entry name" value="ASP_PROTEASE"/>
    <property type="match status" value="1"/>
</dbReference>
<keyword evidence="5" id="KW-0732">Signal</keyword>
<feature type="active site" evidence="3">
    <location>
        <position position="85"/>
    </location>
</feature>
<evidence type="ECO:0000313" key="8">
    <source>
        <dbReference type="Proteomes" id="UP001295794"/>
    </source>
</evidence>
<dbReference type="InterPro" id="IPR001461">
    <property type="entry name" value="Aspartic_peptidase_A1"/>
</dbReference>
<dbReference type="PANTHER" id="PTHR47966">
    <property type="entry name" value="BETA-SITE APP-CLEAVING ENZYME, ISOFORM A-RELATED"/>
    <property type="match status" value="1"/>
</dbReference>
<feature type="signal peptide" evidence="5">
    <location>
        <begin position="1"/>
        <end position="18"/>
    </location>
</feature>
<dbReference type="InterPro" id="IPR021109">
    <property type="entry name" value="Peptidase_aspartic_dom_sf"/>
</dbReference>
<dbReference type="AlphaFoldDB" id="A0AAD2GY66"/>
<evidence type="ECO:0000256" key="4">
    <source>
        <dbReference type="RuleBase" id="RU000454"/>
    </source>
</evidence>
<dbReference type="GO" id="GO:0000324">
    <property type="term" value="C:fungal-type vacuole"/>
    <property type="evidence" value="ECO:0007669"/>
    <property type="project" value="TreeGrafter"/>
</dbReference>
<keyword evidence="2 4" id="KW-0064">Aspartyl protease</keyword>
<dbReference type="Gene3D" id="2.40.70.10">
    <property type="entry name" value="Acid Proteases"/>
    <property type="match status" value="2"/>
</dbReference>
<proteinExistence type="inferred from homology"/>
<keyword evidence="8" id="KW-1185">Reference proteome</keyword>
<evidence type="ECO:0000313" key="7">
    <source>
        <dbReference type="EMBL" id="CAK5265230.1"/>
    </source>
</evidence>
<evidence type="ECO:0000259" key="6">
    <source>
        <dbReference type="PROSITE" id="PS51767"/>
    </source>
</evidence>
<sequence length="438" mass="46271">MQSLFAFVCLTLVSGVLASISGLPTADVVVPVTGHVPRRASKRFASPAGRKQTPQSALRLDGAAFDKEYLVNITVGGKPFQVILDTGSSDTWVAHTNFSCFNLTGAPIAASACDFGPATFDPSASPTFTLFPNATFFVRYGSGESLRGPTGFDTVSVGSVRVHQQEIGVPNHNAFLGDGVSEGVLGLAFPSLTSVYNNTSDGLVQMRYSPFFQTAFQRGIVKKPYFSNSLNRPTLAQATNDPVDANLGLLAFGGIVPVPVTGVETTVPVTQWLFNAAGSLVPTANSSAGEYAWYSLNVTGYDFPGSMSIPTSSNNTFVDSGTTVNYVATPVAAAYNALFVPPGAFDQELQSFVVPCNATAAVLNVVINGKRFEIDPRDQVVPLQKGSDGKEICISGTQDGGPDVAGNTFVLGDVFLHNVVTTYNPIDAEITFTQRQPY</sequence>
<keyword evidence="4" id="KW-0378">Hydrolase</keyword>
<dbReference type="GO" id="GO:0006508">
    <property type="term" value="P:proteolysis"/>
    <property type="evidence" value="ECO:0007669"/>
    <property type="project" value="UniProtKB-KW"/>
</dbReference>
<evidence type="ECO:0000256" key="5">
    <source>
        <dbReference type="SAM" id="SignalP"/>
    </source>
</evidence>
<evidence type="ECO:0000256" key="3">
    <source>
        <dbReference type="PIRSR" id="PIRSR601461-1"/>
    </source>
</evidence>
<dbReference type="Pfam" id="PF00026">
    <property type="entry name" value="Asp"/>
    <property type="match status" value="1"/>
</dbReference>
<feature type="domain" description="Peptidase A1" evidence="6">
    <location>
        <begin position="69"/>
        <end position="433"/>
    </location>
</feature>